<dbReference type="EMBL" id="RJSG01000002">
    <property type="protein sequence ID" value="RNL78433.1"/>
    <property type="molecule type" value="Genomic_DNA"/>
</dbReference>
<feature type="compositionally biased region" description="Acidic residues" evidence="1">
    <location>
        <begin position="122"/>
        <end position="136"/>
    </location>
</feature>
<comment type="caution">
    <text evidence="2">The sequence shown here is derived from an EMBL/GenBank/DDBJ whole genome shotgun (WGS) entry which is preliminary data.</text>
</comment>
<name>A0A3N0DSR3_9ACTN</name>
<dbReference type="AlphaFoldDB" id="A0A3N0DSR3"/>
<sequence>MKPGNVVDPVVDAAKHPLKTTAWAVGLMRGIAASVIRVAAGEKGPVIPGYLPGPLAAPVEENVAHEDVVHYDLIDPPEQATELAIDVEPAPEREPEPLRESFANEPTAVSRDSAHGGGGNDEQIDDWYGETDDADLPETVVEMLELGDEKPR</sequence>
<keyword evidence="3" id="KW-1185">Reference proteome</keyword>
<evidence type="ECO:0000256" key="1">
    <source>
        <dbReference type="SAM" id="MobiDB-lite"/>
    </source>
</evidence>
<dbReference type="Proteomes" id="UP000277094">
    <property type="component" value="Unassembled WGS sequence"/>
</dbReference>
<protein>
    <submittedName>
        <fullName evidence="2">Uncharacterized protein</fullName>
    </submittedName>
</protein>
<evidence type="ECO:0000313" key="3">
    <source>
        <dbReference type="Proteomes" id="UP000277094"/>
    </source>
</evidence>
<gene>
    <name evidence="2" type="ORF">EFL95_04860</name>
</gene>
<accession>A0A3N0DSR3</accession>
<feature type="compositionally biased region" description="Basic and acidic residues" evidence="1">
    <location>
        <begin position="90"/>
        <end position="99"/>
    </location>
</feature>
<evidence type="ECO:0000313" key="2">
    <source>
        <dbReference type="EMBL" id="RNL78433.1"/>
    </source>
</evidence>
<proteinExistence type="predicted"/>
<reference evidence="2 3" key="1">
    <citation type="submission" date="2018-11" db="EMBL/GenBank/DDBJ databases">
        <authorList>
            <person name="Li F."/>
        </authorList>
    </citation>
    <scope>NUCLEOTIDE SEQUENCE [LARGE SCALE GENOMIC DNA]</scope>
    <source>
        <strain evidence="2 3">KIS18-7</strain>
    </source>
</reference>
<organism evidence="2 3">
    <name type="scientific">Nocardioides marmorisolisilvae</name>
    <dbReference type="NCBI Taxonomy" id="1542737"/>
    <lineage>
        <taxon>Bacteria</taxon>
        <taxon>Bacillati</taxon>
        <taxon>Actinomycetota</taxon>
        <taxon>Actinomycetes</taxon>
        <taxon>Propionibacteriales</taxon>
        <taxon>Nocardioidaceae</taxon>
        <taxon>Nocardioides</taxon>
    </lineage>
</organism>
<feature type="region of interest" description="Disordered" evidence="1">
    <location>
        <begin position="87"/>
        <end position="136"/>
    </location>
</feature>
<dbReference type="RefSeq" id="WP_123232932.1">
    <property type="nucleotide sequence ID" value="NZ_RJSG01000002.1"/>
</dbReference>